<sequence>MVISEFCYLQVRALVRCLRIQLSVIYVAHPSSVKSFKHLHVASHRGGKFCKQHLLSLMKQKLVTILRQAKQLNFGCGLKSPFRNCCNTEAAQQVLSELIQRKEISHSQCQELGEEKVPNRIQTFARASRSRDTSSQRLTPLSALGYPSCPAPGLQVAR</sequence>
<gene>
    <name evidence="1" type="ORF">BaRGS_00025234</name>
</gene>
<reference evidence="1 2" key="1">
    <citation type="journal article" date="2023" name="Sci. Data">
        <title>Genome assembly of the Korean intertidal mud-creeper Batillaria attramentaria.</title>
        <authorList>
            <person name="Patra A.K."/>
            <person name="Ho P.T."/>
            <person name="Jun S."/>
            <person name="Lee S.J."/>
            <person name="Kim Y."/>
            <person name="Won Y.J."/>
        </authorList>
    </citation>
    <scope>NUCLEOTIDE SEQUENCE [LARGE SCALE GENOMIC DNA]</scope>
    <source>
        <strain evidence="1">Wonlab-2016</strain>
    </source>
</reference>
<proteinExistence type="predicted"/>
<organism evidence="1 2">
    <name type="scientific">Batillaria attramentaria</name>
    <dbReference type="NCBI Taxonomy" id="370345"/>
    <lineage>
        <taxon>Eukaryota</taxon>
        <taxon>Metazoa</taxon>
        <taxon>Spiralia</taxon>
        <taxon>Lophotrochozoa</taxon>
        <taxon>Mollusca</taxon>
        <taxon>Gastropoda</taxon>
        <taxon>Caenogastropoda</taxon>
        <taxon>Sorbeoconcha</taxon>
        <taxon>Cerithioidea</taxon>
        <taxon>Batillariidae</taxon>
        <taxon>Batillaria</taxon>
    </lineage>
</organism>
<dbReference type="EMBL" id="JACVVK020000225">
    <property type="protein sequence ID" value="KAK7483560.1"/>
    <property type="molecule type" value="Genomic_DNA"/>
</dbReference>
<dbReference type="AlphaFoldDB" id="A0ABD0K938"/>
<evidence type="ECO:0000313" key="1">
    <source>
        <dbReference type="EMBL" id="KAK7483560.1"/>
    </source>
</evidence>
<name>A0ABD0K938_9CAEN</name>
<evidence type="ECO:0000313" key="2">
    <source>
        <dbReference type="Proteomes" id="UP001519460"/>
    </source>
</evidence>
<keyword evidence="2" id="KW-1185">Reference proteome</keyword>
<comment type="caution">
    <text evidence="1">The sequence shown here is derived from an EMBL/GenBank/DDBJ whole genome shotgun (WGS) entry which is preliminary data.</text>
</comment>
<accession>A0ABD0K938</accession>
<protein>
    <submittedName>
        <fullName evidence="1">Uncharacterized protein</fullName>
    </submittedName>
</protein>
<dbReference type="Proteomes" id="UP001519460">
    <property type="component" value="Unassembled WGS sequence"/>
</dbReference>